<dbReference type="PANTHER" id="PTHR43459:SF1">
    <property type="entry name" value="EG:BACN32G11.4 PROTEIN"/>
    <property type="match status" value="1"/>
</dbReference>
<dbReference type="PROSITE" id="PS00166">
    <property type="entry name" value="ENOYL_COA_HYDRATASE"/>
    <property type="match status" value="1"/>
</dbReference>
<reference evidence="2 3" key="1">
    <citation type="journal article" date="2018" name="Nat. Biotechnol.">
        <title>A standardized bacterial taxonomy based on genome phylogeny substantially revises the tree of life.</title>
        <authorList>
            <person name="Parks D.H."/>
            <person name="Chuvochina M."/>
            <person name="Waite D.W."/>
            <person name="Rinke C."/>
            <person name="Skarshewski A."/>
            <person name="Chaumeil P.A."/>
            <person name="Hugenholtz P."/>
        </authorList>
    </citation>
    <scope>NUCLEOTIDE SEQUENCE [LARGE SCALE GENOMIC DNA]</scope>
    <source>
        <strain evidence="2">UBA8844</strain>
    </source>
</reference>
<name>A0A3D4V6U5_9BACT</name>
<dbReference type="InterPro" id="IPR001753">
    <property type="entry name" value="Enoyl-CoA_hydra/iso"/>
</dbReference>
<evidence type="ECO:0000256" key="1">
    <source>
        <dbReference type="RuleBase" id="RU003707"/>
    </source>
</evidence>
<comment type="similarity">
    <text evidence="1">Belongs to the enoyl-CoA hydratase/isomerase family.</text>
</comment>
<comment type="caution">
    <text evidence="2">The sequence shown here is derived from an EMBL/GenBank/DDBJ whole genome shotgun (WGS) entry which is preliminary data.</text>
</comment>
<dbReference type="EMBL" id="DPIY01000006">
    <property type="protein sequence ID" value="HCT56869.1"/>
    <property type="molecule type" value="Genomic_DNA"/>
</dbReference>
<dbReference type="Pfam" id="PF00378">
    <property type="entry name" value="ECH_1"/>
    <property type="match status" value="1"/>
</dbReference>
<dbReference type="Proteomes" id="UP000264071">
    <property type="component" value="Unassembled WGS sequence"/>
</dbReference>
<dbReference type="AlphaFoldDB" id="A0A3D4V6U5"/>
<gene>
    <name evidence="2" type="ORF">DGD08_06605</name>
</gene>
<dbReference type="PANTHER" id="PTHR43459">
    <property type="entry name" value="ENOYL-COA HYDRATASE"/>
    <property type="match status" value="1"/>
</dbReference>
<accession>A0A3D4V6U5</accession>
<dbReference type="SUPFAM" id="SSF52096">
    <property type="entry name" value="ClpP/crotonase"/>
    <property type="match status" value="1"/>
</dbReference>
<dbReference type="GO" id="GO:0016853">
    <property type="term" value="F:isomerase activity"/>
    <property type="evidence" value="ECO:0007669"/>
    <property type="project" value="UniProtKB-KW"/>
</dbReference>
<protein>
    <submittedName>
        <fullName evidence="2">Enoyl-CoA hydratase/isomerase family protein</fullName>
    </submittedName>
</protein>
<dbReference type="CDD" id="cd06558">
    <property type="entry name" value="crotonase-like"/>
    <property type="match status" value="1"/>
</dbReference>
<sequence>MTPANSPADQHADGYVRTTVTDGIGRIEFFHPKSNSLPGVLLRELAATVTRVSQDPAVRVIVLQSGGTGPFCAGASFDELASLTAPEQGQQFFSGFAGVILAMIRAPQFVITRVHGKAAGGAVGLISASDFGMAVRTASAKLSELTVGIGPFVVGPVIEKKLGLASFSQMAVDADWRDAAWCERRGLYARLYDDVAALDAGVDQLAATLARSNPDAMAQMKQVFWAGTEQWDSMLAERATMSGTLALSPFTRNAISAFKGK</sequence>
<keyword evidence="2" id="KW-0413">Isomerase</keyword>
<dbReference type="OMA" id="NAMRKCP"/>
<proteinExistence type="inferred from homology"/>
<dbReference type="InterPro" id="IPR029045">
    <property type="entry name" value="ClpP/crotonase-like_dom_sf"/>
</dbReference>
<dbReference type="Gene3D" id="3.90.226.10">
    <property type="entry name" value="2-enoyl-CoA Hydratase, Chain A, domain 1"/>
    <property type="match status" value="1"/>
</dbReference>
<organism evidence="2 3">
    <name type="scientific">Gemmatimonas aurantiaca</name>
    <dbReference type="NCBI Taxonomy" id="173480"/>
    <lineage>
        <taxon>Bacteria</taxon>
        <taxon>Pseudomonadati</taxon>
        <taxon>Gemmatimonadota</taxon>
        <taxon>Gemmatimonadia</taxon>
        <taxon>Gemmatimonadales</taxon>
        <taxon>Gemmatimonadaceae</taxon>
        <taxon>Gemmatimonas</taxon>
    </lineage>
</organism>
<dbReference type="InterPro" id="IPR018376">
    <property type="entry name" value="Enoyl-CoA_hyd/isom_CS"/>
</dbReference>
<evidence type="ECO:0000313" key="2">
    <source>
        <dbReference type="EMBL" id="HCT56869.1"/>
    </source>
</evidence>
<evidence type="ECO:0000313" key="3">
    <source>
        <dbReference type="Proteomes" id="UP000264071"/>
    </source>
</evidence>